<accession>A0A1B7IV94</accession>
<dbReference type="EMBL" id="LXER01000006">
    <property type="protein sequence ID" value="OAT33853.1"/>
    <property type="molecule type" value="Genomic_DNA"/>
</dbReference>
<dbReference type="PATRIC" id="fig|1354251.4.peg.399"/>
<organism evidence="1 2">
    <name type="scientific">Buttiauxella brennerae ATCC 51605</name>
    <dbReference type="NCBI Taxonomy" id="1354251"/>
    <lineage>
        <taxon>Bacteria</taxon>
        <taxon>Pseudomonadati</taxon>
        <taxon>Pseudomonadota</taxon>
        <taxon>Gammaproteobacteria</taxon>
        <taxon>Enterobacterales</taxon>
        <taxon>Enterobacteriaceae</taxon>
        <taxon>Buttiauxella</taxon>
    </lineage>
</organism>
<evidence type="ECO:0000313" key="1">
    <source>
        <dbReference type="EMBL" id="OAT33853.1"/>
    </source>
</evidence>
<dbReference type="AlphaFoldDB" id="A0A1B7IV94"/>
<keyword evidence="2" id="KW-1185">Reference proteome</keyword>
<dbReference type="OrthoDB" id="1016222at2"/>
<evidence type="ECO:0000313" key="2">
    <source>
        <dbReference type="Proteomes" id="UP000078410"/>
    </source>
</evidence>
<proteinExistence type="predicted"/>
<comment type="caution">
    <text evidence="1">The sequence shown here is derived from an EMBL/GenBank/DDBJ whole genome shotgun (WGS) entry which is preliminary data.</text>
</comment>
<gene>
    <name evidence="1" type="ORF">M975_0388</name>
</gene>
<reference evidence="1 2" key="1">
    <citation type="submission" date="2016-04" db="EMBL/GenBank/DDBJ databases">
        <title>ATOL: Assembling a taxonomically balanced genome-scale reconstruction of the evolutionary history of the Enterobacteriaceae.</title>
        <authorList>
            <person name="Plunkett G.III."/>
            <person name="Neeno-Eckwall E.C."/>
            <person name="Glasner J.D."/>
            <person name="Perna N.T."/>
        </authorList>
    </citation>
    <scope>NUCLEOTIDE SEQUENCE [LARGE SCALE GENOMIC DNA]</scope>
    <source>
        <strain evidence="1 2">ATCC 51605</strain>
    </source>
</reference>
<name>A0A1B7IV94_9ENTR</name>
<protein>
    <submittedName>
        <fullName evidence="1">Uncharacterized protein</fullName>
    </submittedName>
</protein>
<sequence length="88" mass="9839">MTICSKQHRYDFKFNNLPDDQGGEGRHKCCGCAYDQGYRAGFSRTGQLWVDLCSLPESQAGTVRHKSPQAAFADGYRDGVRDSYRKAG</sequence>
<dbReference type="Proteomes" id="UP000078410">
    <property type="component" value="Unassembled WGS sequence"/>
</dbReference>